<dbReference type="InterPro" id="IPR015413">
    <property type="entry name" value="Methionyl/Leucyl_tRNA_Synth"/>
</dbReference>
<protein>
    <recommendedName>
        <fullName evidence="3">methionine--tRNA ligase</fullName>
        <ecNumber evidence="3">6.1.1.10</ecNumber>
    </recommendedName>
    <alternativeName>
        <fullName evidence="11">Methionyl-tRNA synthetase</fullName>
    </alternativeName>
</protein>
<reference evidence="17 18" key="1">
    <citation type="submission" date="2023-10" db="EMBL/GenBank/DDBJ databases">
        <title>Draft genome sequence of Xylaria bambusicola isolate GMP-LS, the root and basal stem rot pathogen of sugarcane in Indonesia.</title>
        <authorList>
            <person name="Selvaraj P."/>
            <person name="Muralishankar V."/>
            <person name="Muruganantham S."/>
            <person name="Sp S."/>
            <person name="Haryani S."/>
            <person name="Lau K.J.X."/>
            <person name="Naqvi N.I."/>
        </authorList>
    </citation>
    <scope>NUCLEOTIDE SEQUENCE [LARGE SCALE GENOMIC DNA]</scope>
    <source>
        <strain evidence="17">GMP-LS</strain>
    </source>
</reference>
<dbReference type="GO" id="GO:0006431">
    <property type="term" value="P:methionyl-tRNA aminoacylation"/>
    <property type="evidence" value="ECO:0007669"/>
    <property type="project" value="InterPro"/>
</dbReference>
<dbReference type="InterPro" id="IPR033911">
    <property type="entry name" value="MetRS_core"/>
</dbReference>
<dbReference type="GO" id="GO:0017101">
    <property type="term" value="C:aminoacyl-tRNA synthetase multienzyme complex"/>
    <property type="evidence" value="ECO:0007669"/>
    <property type="project" value="TreeGrafter"/>
</dbReference>
<dbReference type="GO" id="GO:0005829">
    <property type="term" value="C:cytosol"/>
    <property type="evidence" value="ECO:0007669"/>
    <property type="project" value="TreeGrafter"/>
</dbReference>
<dbReference type="FunFam" id="1.10.730.10:FF:000031">
    <property type="entry name" value="Putative Methionyl-tRNA synthetase"/>
    <property type="match status" value="1"/>
</dbReference>
<comment type="similarity">
    <text evidence="2 13">Belongs to the class-I aminoacyl-tRNA synthetase family.</text>
</comment>
<comment type="caution">
    <text evidence="17">The sequence shown here is derived from an EMBL/GenBank/DDBJ whole genome shotgun (WGS) entry which is preliminary data.</text>
</comment>
<dbReference type="InterPro" id="IPR029038">
    <property type="entry name" value="MetRS_Zn"/>
</dbReference>
<feature type="compositionally biased region" description="Basic residues" evidence="14">
    <location>
        <begin position="646"/>
        <end position="657"/>
    </location>
</feature>
<dbReference type="InterPro" id="IPR041872">
    <property type="entry name" value="Anticodon_Met"/>
</dbReference>
<organism evidence="17 18">
    <name type="scientific">Xylaria bambusicola</name>
    <dbReference type="NCBI Taxonomy" id="326684"/>
    <lineage>
        <taxon>Eukaryota</taxon>
        <taxon>Fungi</taxon>
        <taxon>Dikarya</taxon>
        <taxon>Ascomycota</taxon>
        <taxon>Pezizomycotina</taxon>
        <taxon>Sordariomycetes</taxon>
        <taxon>Xylariomycetidae</taxon>
        <taxon>Xylariales</taxon>
        <taxon>Xylariaceae</taxon>
        <taxon>Xylaria</taxon>
    </lineage>
</organism>
<dbReference type="InterPro" id="IPR014729">
    <property type="entry name" value="Rossmann-like_a/b/a_fold"/>
</dbReference>
<dbReference type="GO" id="GO:0000049">
    <property type="term" value="F:tRNA binding"/>
    <property type="evidence" value="ECO:0007669"/>
    <property type="project" value="UniProtKB-KW"/>
</dbReference>
<proteinExistence type="inferred from homology"/>
<dbReference type="CDD" id="cd00814">
    <property type="entry name" value="MetRS_core"/>
    <property type="match status" value="1"/>
</dbReference>
<evidence type="ECO:0000313" key="18">
    <source>
        <dbReference type="Proteomes" id="UP001305414"/>
    </source>
</evidence>
<dbReference type="GO" id="GO:0005524">
    <property type="term" value="F:ATP binding"/>
    <property type="evidence" value="ECO:0007669"/>
    <property type="project" value="UniProtKB-KW"/>
</dbReference>
<evidence type="ECO:0000256" key="12">
    <source>
        <dbReference type="ARBA" id="ARBA00047364"/>
    </source>
</evidence>
<evidence type="ECO:0000256" key="1">
    <source>
        <dbReference type="ARBA" id="ARBA00004496"/>
    </source>
</evidence>
<keyword evidence="10 13" id="KW-0030">Aminoacyl-tRNA synthetase</keyword>
<dbReference type="PANTHER" id="PTHR45765">
    <property type="entry name" value="METHIONINE--TRNA LIGASE"/>
    <property type="match status" value="1"/>
</dbReference>
<dbReference type="Proteomes" id="UP001305414">
    <property type="component" value="Unassembled WGS sequence"/>
</dbReference>
<dbReference type="AlphaFoldDB" id="A0AAN7Z7R8"/>
<dbReference type="PROSITE" id="PS00178">
    <property type="entry name" value="AA_TRNA_LIGASE_I"/>
    <property type="match status" value="1"/>
</dbReference>
<dbReference type="NCBIfam" id="TIGR00398">
    <property type="entry name" value="metG"/>
    <property type="match status" value="1"/>
</dbReference>
<feature type="domain" description="Methionyl/Leucyl tRNA synthetase" evidence="15">
    <location>
        <begin position="223"/>
        <end position="468"/>
    </location>
</feature>
<accession>A0AAN7Z7R8</accession>
<evidence type="ECO:0000256" key="6">
    <source>
        <dbReference type="ARBA" id="ARBA00022741"/>
    </source>
</evidence>
<evidence type="ECO:0000256" key="13">
    <source>
        <dbReference type="RuleBase" id="RU363039"/>
    </source>
</evidence>
<dbReference type="EC" id="6.1.1.10" evidence="3"/>
<comment type="catalytic activity">
    <reaction evidence="12">
        <text>tRNA(Met) + L-methionine + ATP = L-methionyl-tRNA(Met) + AMP + diphosphate</text>
        <dbReference type="Rhea" id="RHEA:13481"/>
        <dbReference type="Rhea" id="RHEA-COMP:9667"/>
        <dbReference type="Rhea" id="RHEA-COMP:9698"/>
        <dbReference type="ChEBI" id="CHEBI:30616"/>
        <dbReference type="ChEBI" id="CHEBI:33019"/>
        <dbReference type="ChEBI" id="CHEBI:57844"/>
        <dbReference type="ChEBI" id="CHEBI:78442"/>
        <dbReference type="ChEBI" id="CHEBI:78530"/>
        <dbReference type="ChEBI" id="CHEBI:456215"/>
        <dbReference type="EC" id="6.1.1.10"/>
    </reaction>
</comment>
<keyword evidence="18" id="KW-1185">Reference proteome</keyword>
<feature type="domain" description="Methionyl-tRNA synthetase anticodon-binding" evidence="16">
    <location>
        <begin position="492"/>
        <end position="631"/>
    </location>
</feature>
<evidence type="ECO:0000259" key="16">
    <source>
        <dbReference type="Pfam" id="PF19303"/>
    </source>
</evidence>
<dbReference type="PRINTS" id="PR01041">
    <property type="entry name" value="TRNASYNTHMET"/>
</dbReference>
<evidence type="ECO:0000313" key="17">
    <source>
        <dbReference type="EMBL" id="KAK5633602.1"/>
    </source>
</evidence>
<keyword evidence="6 13" id="KW-0547">Nucleotide-binding</keyword>
<gene>
    <name evidence="17" type="ORF">RRF57_009316</name>
</gene>
<evidence type="ECO:0000259" key="15">
    <source>
        <dbReference type="Pfam" id="PF09334"/>
    </source>
</evidence>
<dbReference type="Gene3D" id="2.20.28.20">
    <property type="entry name" value="Methionyl-tRNA synthetase, Zn-domain"/>
    <property type="match status" value="1"/>
</dbReference>
<dbReference type="CDD" id="cd07957">
    <property type="entry name" value="Anticodon_Ia_Met"/>
    <property type="match status" value="1"/>
</dbReference>
<evidence type="ECO:0000256" key="4">
    <source>
        <dbReference type="ARBA" id="ARBA00022555"/>
    </source>
</evidence>
<dbReference type="Gene3D" id="3.40.50.620">
    <property type="entry name" value="HUPs"/>
    <property type="match status" value="1"/>
</dbReference>
<dbReference type="SUPFAM" id="SSF47323">
    <property type="entry name" value="Anticodon-binding domain of a subclass of class I aminoacyl-tRNA synthetases"/>
    <property type="match status" value="1"/>
</dbReference>
<feature type="region of interest" description="Disordered" evidence="14">
    <location>
        <begin position="639"/>
        <end position="696"/>
    </location>
</feature>
<keyword evidence="9 13" id="KW-0648">Protein biosynthesis</keyword>
<dbReference type="SUPFAM" id="SSF57770">
    <property type="entry name" value="Methionyl-tRNA synthetase (MetRS), Zn-domain"/>
    <property type="match status" value="1"/>
</dbReference>
<dbReference type="Pfam" id="PF09334">
    <property type="entry name" value="tRNA-synt_1g"/>
    <property type="match status" value="2"/>
</dbReference>
<evidence type="ECO:0000256" key="9">
    <source>
        <dbReference type="ARBA" id="ARBA00022917"/>
    </source>
</evidence>
<sequence length="696" mass="78170">MNDDITRFRYKRPHHNHDFFAPSRVTSRAMTSAAHPILPEPGKRNILITSALPYVNNTPHLGNIIGSVLSADCFARYCRARGLKTLYICGSDEYGTATETKALSEGVTPAELCAKYHAIHKEIYDWFRIDFDIFGRTPTAQHTEIVQDIFKRLWSNGFIEERETIQPYCPKHESFLADRFVEGECSICHYLDARGDQCDACGNLLDPLQPAAQANDVVGQAQESKPTGWLINPRCKLDGATPEPRATKHLFLRLDALKDDVVSWFRAANKEWSANCVAITESWISRGLQARGITRDLKWGVPIPKCEGLSEEDYRDKVFYVWFDACIGYPSITKNYTDRDNLEGTLWTKWWKNPEDVTLYQFMGKDNVPFHSIIFPASQLGTKENWTKVGRFSTTEYLNYEGGKFSKSRNIGVFGNSARLTGVDADIWRFFLLSRRPETSDAEFKWDEFLDVNNNDLLKNLGNFVNRVVKFTHAKLDGTIPNYRKYTEPSFEEYKAEVNAQLKNYISAMEAIKLRQGLQTVLGISALGNQFLQANKLSNQTLAEHHDKCTAVVGLALNHVHLLASLLTPYMPETARSMLKQVGLETAPFSIPDVWTANTLEPGQKIGAATLLFSQIPAARLEEWRDAFGGDELKKQKEAEAEKAAAKKAAKDKKKKEKSAQKAAEKEKGEKEKAAVEAAAAASTADTATPTEAPSN</sequence>
<evidence type="ECO:0000256" key="14">
    <source>
        <dbReference type="SAM" id="MobiDB-lite"/>
    </source>
</evidence>
<dbReference type="InterPro" id="IPR014758">
    <property type="entry name" value="Met-tRNA_synth"/>
</dbReference>
<evidence type="ECO:0000256" key="2">
    <source>
        <dbReference type="ARBA" id="ARBA00005594"/>
    </source>
</evidence>
<keyword evidence="8" id="KW-0694">RNA-binding</keyword>
<feature type="domain" description="Methionyl/Leucyl tRNA synthetase" evidence="15">
    <location>
        <begin position="46"/>
        <end position="222"/>
    </location>
</feature>
<evidence type="ECO:0000256" key="8">
    <source>
        <dbReference type="ARBA" id="ARBA00022884"/>
    </source>
</evidence>
<name>A0AAN7Z7R8_9PEZI</name>
<feature type="compositionally biased region" description="Basic and acidic residues" evidence="14">
    <location>
        <begin position="658"/>
        <end position="675"/>
    </location>
</feature>
<evidence type="ECO:0000256" key="5">
    <source>
        <dbReference type="ARBA" id="ARBA00022598"/>
    </source>
</evidence>
<dbReference type="InterPro" id="IPR001412">
    <property type="entry name" value="aa-tRNA-synth_I_CS"/>
</dbReference>
<dbReference type="SUPFAM" id="SSF52374">
    <property type="entry name" value="Nucleotidylyl transferase"/>
    <property type="match status" value="1"/>
</dbReference>
<feature type="compositionally biased region" description="Polar residues" evidence="14">
    <location>
        <begin position="684"/>
        <end position="696"/>
    </location>
</feature>
<comment type="subcellular location">
    <subcellularLocation>
        <location evidence="1">Cytoplasm</location>
    </subcellularLocation>
</comment>
<dbReference type="Pfam" id="PF19303">
    <property type="entry name" value="Anticodon_3"/>
    <property type="match status" value="1"/>
</dbReference>
<evidence type="ECO:0000256" key="11">
    <source>
        <dbReference type="ARBA" id="ARBA00030904"/>
    </source>
</evidence>
<keyword evidence="4" id="KW-0820">tRNA-binding</keyword>
<keyword evidence="5 13" id="KW-0436">Ligase</keyword>
<dbReference type="PANTHER" id="PTHR45765:SF1">
    <property type="entry name" value="METHIONINE--TRNA LIGASE, CYTOPLASMIC"/>
    <property type="match status" value="1"/>
</dbReference>
<evidence type="ECO:0000256" key="10">
    <source>
        <dbReference type="ARBA" id="ARBA00023146"/>
    </source>
</evidence>
<dbReference type="EMBL" id="JAWHQM010000034">
    <property type="protein sequence ID" value="KAK5633602.1"/>
    <property type="molecule type" value="Genomic_DNA"/>
</dbReference>
<dbReference type="GO" id="GO:0004825">
    <property type="term" value="F:methionine-tRNA ligase activity"/>
    <property type="evidence" value="ECO:0007669"/>
    <property type="project" value="UniProtKB-EC"/>
</dbReference>
<evidence type="ECO:0000256" key="3">
    <source>
        <dbReference type="ARBA" id="ARBA00012838"/>
    </source>
</evidence>
<dbReference type="InterPro" id="IPR009080">
    <property type="entry name" value="tRNAsynth_Ia_anticodon-bd"/>
</dbReference>
<dbReference type="Gene3D" id="1.10.730.10">
    <property type="entry name" value="Isoleucyl-tRNA Synthetase, Domain 1"/>
    <property type="match status" value="1"/>
</dbReference>
<keyword evidence="7 13" id="KW-0067">ATP-binding</keyword>
<dbReference type="InterPro" id="IPR023458">
    <property type="entry name" value="Met-tRNA_ligase_1"/>
</dbReference>
<evidence type="ECO:0000256" key="7">
    <source>
        <dbReference type="ARBA" id="ARBA00022840"/>
    </source>
</evidence>